<dbReference type="PRINTS" id="PR00455">
    <property type="entry name" value="HTHTETR"/>
</dbReference>
<dbReference type="Gene3D" id="1.10.10.60">
    <property type="entry name" value="Homeodomain-like"/>
    <property type="match status" value="1"/>
</dbReference>
<dbReference type="InterPro" id="IPR036271">
    <property type="entry name" value="Tet_transcr_reg_TetR-rel_C_sf"/>
</dbReference>
<keyword evidence="3" id="KW-0804">Transcription</keyword>
<name>A0A1M7UJ76_9BRAD</name>
<evidence type="ECO:0000256" key="1">
    <source>
        <dbReference type="ARBA" id="ARBA00023015"/>
    </source>
</evidence>
<gene>
    <name evidence="6" type="ORF">SAMN05444170_5391</name>
</gene>
<evidence type="ECO:0000313" key="7">
    <source>
        <dbReference type="Proteomes" id="UP000184096"/>
    </source>
</evidence>
<dbReference type="SUPFAM" id="SSF46689">
    <property type="entry name" value="Homeodomain-like"/>
    <property type="match status" value="1"/>
</dbReference>
<proteinExistence type="predicted"/>
<protein>
    <submittedName>
        <fullName evidence="6">Transcriptional regulator, TetR family</fullName>
    </submittedName>
</protein>
<dbReference type="RefSeq" id="WP_072822501.1">
    <property type="nucleotide sequence ID" value="NZ_LT670849.1"/>
</dbReference>
<dbReference type="Proteomes" id="UP000184096">
    <property type="component" value="Chromosome I"/>
</dbReference>
<keyword evidence="7" id="KW-1185">Reference proteome</keyword>
<dbReference type="SUPFAM" id="SSF48498">
    <property type="entry name" value="Tetracyclin repressor-like, C-terminal domain"/>
    <property type="match status" value="1"/>
</dbReference>
<dbReference type="PANTHER" id="PTHR47506">
    <property type="entry name" value="TRANSCRIPTIONAL REGULATORY PROTEIN"/>
    <property type="match status" value="1"/>
</dbReference>
<dbReference type="Pfam" id="PF00440">
    <property type="entry name" value="TetR_N"/>
    <property type="match status" value="1"/>
</dbReference>
<dbReference type="InterPro" id="IPR009057">
    <property type="entry name" value="Homeodomain-like_sf"/>
</dbReference>
<feature type="DNA-binding region" description="H-T-H motif" evidence="4">
    <location>
        <begin position="32"/>
        <end position="51"/>
    </location>
</feature>
<evidence type="ECO:0000256" key="4">
    <source>
        <dbReference type="PROSITE-ProRule" id="PRU00335"/>
    </source>
</evidence>
<reference evidence="7" key="1">
    <citation type="submission" date="2016-11" db="EMBL/GenBank/DDBJ databases">
        <authorList>
            <person name="Varghese N."/>
            <person name="Submissions S."/>
        </authorList>
    </citation>
    <scope>NUCLEOTIDE SEQUENCE [LARGE SCALE GENOMIC DNA]</scope>
    <source>
        <strain evidence="7">GAS401</strain>
    </source>
</reference>
<dbReference type="PROSITE" id="PS50977">
    <property type="entry name" value="HTH_TETR_2"/>
    <property type="match status" value="1"/>
</dbReference>
<accession>A0A1M7UJ76</accession>
<dbReference type="EMBL" id="LT670849">
    <property type="protein sequence ID" value="SHN83073.1"/>
    <property type="molecule type" value="Genomic_DNA"/>
</dbReference>
<evidence type="ECO:0000256" key="2">
    <source>
        <dbReference type="ARBA" id="ARBA00023125"/>
    </source>
</evidence>
<organism evidence="6 7">
    <name type="scientific">Bradyrhizobium erythrophlei</name>
    <dbReference type="NCBI Taxonomy" id="1437360"/>
    <lineage>
        <taxon>Bacteria</taxon>
        <taxon>Pseudomonadati</taxon>
        <taxon>Pseudomonadota</taxon>
        <taxon>Alphaproteobacteria</taxon>
        <taxon>Hyphomicrobiales</taxon>
        <taxon>Nitrobacteraceae</taxon>
        <taxon>Bradyrhizobium</taxon>
    </lineage>
</organism>
<dbReference type="GO" id="GO:0003677">
    <property type="term" value="F:DNA binding"/>
    <property type="evidence" value="ECO:0007669"/>
    <property type="project" value="UniProtKB-UniRule"/>
</dbReference>
<sequence length="190" mass="20854">MGIQTQHREQVRQKIIQSALQLFNRHGFTAASIDDIMAGAGMTRGGFYSYFQSKSELYAEAISCFVTEKQGVIANSEKASDRAVTLLRDYLSHQNLEDLEASCPLIGLPNDVSRTDQSVREAQEAALRMMVETFEKGMSPNGQPSRQVALSLTALCLGGMVLARAIEDRKLADELREATMTVALGLGHWG</sequence>
<dbReference type="AlphaFoldDB" id="A0A1M7UJ76"/>
<keyword evidence="1" id="KW-0805">Transcription regulation</keyword>
<dbReference type="PANTHER" id="PTHR47506:SF7">
    <property type="entry name" value="TRANSCRIPTIONAL REGULATORY PROTEIN"/>
    <property type="match status" value="1"/>
</dbReference>
<feature type="domain" description="HTH tetR-type" evidence="5">
    <location>
        <begin position="9"/>
        <end position="69"/>
    </location>
</feature>
<evidence type="ECO:0000313" key="6">
    <source>
        <dbReference type="EMBL" id="SHN83073.1"/>
    </source>
</evidence>
<dbReference type="OrthoDB" id="9798857at2"/>
<keyword evidence="2 4" id="KW-0238">DNA-binding</keyword>
<dbReference type="Gene3D" id="1.10.357.10">
    <property type="entry name" value="Tetracycline Repressor, domain 2"/>
    <property type="match status" value="1"/>
</dbReference>
<evidence type="ECO:0000256" key="3">
    <source>
        <dbReference type="ARBA" id="ARBA00023163"/>
    </source>
</evidence>
<dbReference type="InterPro" id="IPR001647">
    <property type="entry name" value="HTH_TetR"/>
</dbReference>
<evidence type="ECO:0000259" key="5">
    <source>
        <dbReference type="PROSITE" id="PS50977"/>
    </source>
</evidence>